<keyword evidence="5" id="KW-0574">Periplasm</keyword>
<dbReference type="RefSeq" id="WP_198883768.1">
    <property type="nucleotide sequence ID" value="NZ_JAEKJA010000021.1"/>
</dbReference>
<evidence type="ECO:0000256" key="3">
    <source>
        <dbReference type="ARBA" id="ARBA00022448"/>
    </source>
</evidence>
<dbReference type="EMBL" id="JAEKJA010000021">
    <property type="protein sequence ID" value="MBJ3777863.1"/>
    <property type="molecule type" value="Genomic_DNA"/>
</dbReference>
<proteinExistence type="inferred from homology"/>
<evidence type="ECO:0000313" key="7">
    <source>
        <dbReference type="Proteomes" id="UP000609531"/>
    </source>
</evidence>
<keyword evidence="3" id="KW-0813">Transport</keyword>
<dbReference type="CDD" id="cd13589">
    <property type="entry name" value="PBP2_polyamine_RpCGA009"/>
    <property type="match status" value="1"/>
</dbReference>
<dbReference type="InterPro" id="IPR006059">
    <property type="entry name" value="SBP"/>
</dbReference>
<comment type="similarity">
    <text evidence="2">Belongs to the bacterial solute-binding protein 1 family.</text>
</comment>
<comment type="subcellular location">
    <subcellularLocation>
        <location evidence="1">Periplasm</location>
    </subcellularLocation>
</comment>
<dbReference type="Pfam" id="PF13416">
    <property type="entry name" value="SBP_bac_8"/>
    <property type="match status" value="1"/>
</dbReference>
<dbReference type="PROSITE" id="PS51318">
    <property type="entry name" value="TAT"/>
    <property type="match status" value="1"/>
</dbReference>
<dbReference type="GO" id="GO:0030975">
    <property type="term" value="F:thiamine binding"/>
    <property type="evidence" value="ECO:0007669"/>
    <property type="project" value="TreeGrafter"/>
</dbReference>
<accession>A0A934ISK9</accession>
<evidence type="ECO:0000256" key="5">
    <source>
        <dbReference type="ARBA" id="ARBA00022764"/>
    </source>
</evidence>
<comment type="caution">
    <text evidence="6">The sequence shown here is derived from an EMBL/GenBank/DDBJ whole genome shotgun (WGS) entry which is preliminary data.</text>
</comment>
<dbReference type="GO" id="GO:0030288">
    <property type="term" value="C:outer membrane-bounded periplasmic space"/>
    <property type="evidence" value="ECO:0007669"/>
    <property type="project" value="TreeGrafter"/>
</dbReference>
<name>A0A934ISK9_9HYPH</name>
<dbReference type="GO" id="GO:0015888">
    <property type="term" value="P:thiamine transport"/>
    <property type="evidence" value="ECO:0007669"/>
    <property type="project" value="TreeGrafter"/>
</dbReference>
<dbReference type="PANTHER" id="PTHR30006:SF3">
    <property type="entry name" value="THIAMINE-BINDING PERIPLASMIC PROTEIN"/>
    <property type="match status" value="1"/>
</dbReference>
<dbReference type="SUPFAM" id="SSF53850">
    <property type="entry name" value="Periplasmic binding protein-like II"/>
    <property type="match status" value="1"/>
</dbReference>
<keyword evidence="7" id="KW-1185">Reference proteome</keyword>
<dbReference type="AlphaFoldDB" id="A0A934ISK9"/>
<keyword evidence="4" id="KW-0732">Signal</keyword>
<evidence type="ECO:0000256" key="1">
    <source>
        <dbReference type="ARBA" id="ARBA00004418"/>
    </source>
</evidence>
<dbReference type="GO" id="GO:0030976">
    <property type="term" value="F:thiamine pyrophosphate binding"/>
    <property type="evidence" value="ECO:0007669"/>
    <property type="project" value="TreeGrafter"/>
</dbReference>
<evidence type="ECO:0000313" key="6">
    <source>
        <dbReference type="EMBL" id="MBJ3777863.1"/>
    </source>
</evidence>
<dbReference type="Gene3D" id="3.40.190.10">
    <property type="entry name" value="Periplasmic binding protein-like II"/>
    <property type="match status" value="2"/>
</dbReference>
<evidence type="ECO:0000256" key="2">
    <source>
        <dbReference type="ARBA" id="ARBA00008520"/>
    </source>
</evidence>
<gene>
    <name evidence="6" type="ORF">JCR33_19315</name>
</gene>
<dbReference type="PANTHER" id="PTHR30006">
    <property type="entry name" value="THIAMINE-BINDING PERIPLASMIC PROTEIN-RELATED"/>
    <property type="match status" value="1"/>
</dbReference>
<organism evidence="6 7">
    <name type="scientific">Acuticoccus mangrovi</name>
    <dbReference type="NCBI Taxonomy" id="2796142"/>
    <lineage>
        <taxon>Bacteria</taxon>
        <taxon>Pseudomonadati</taxon>
        <taxon>Pseudomonadota</taxon>
        <taxon>Alphaproteobacteria</taxon>
        <taxon>Hyphomicrobiales</taxon>
        <taxon>Amorphaceae</taxon>
        <taxon>Acuticoccus</taxon>
    </lineage>
</organism>
<dbReference type="InterPro" id="IPR006311">
    <property type="entry name" value="TAT_signal"/>
</dbReference>
<reference evidence="6" key="1">
    <citation type="submission" date="2020-12" db="EMBL/GenBank/DDBJ databases">
        <title>Bacterial taxonomy.</title>
        <authorList>
            <person name="Pan X."/>
        </authorList>
    </citation>
    <scope>NUCLEOTIDE SEQUENCE</scope>
    <source>
        <strain evidence="6">B2012</strain>
    </source>
</reference>
<protein>
    <submittedName>
        <fullName evidence="6">ABC transporter substrate-binding protein</fullName>
    </submittedName>
</protein>
<sequence>MTYRDKDEVERSLDILRNVLHETRGMDRRGFLKVLGKAAVATPLVAGVHSMAMSTARASGPITTMGYGGSWQDAMQKAYLDPWSEKTGESYNYVTPMQFARVIAMDQAKRQQIDVMEAGALESMRMLKLGLNAEMDWNVIDKSALTPNQLKYPNAISSITLSTLMVYSKAKWPGDDHPKSWADFWDVEKFPGRRAMFRRPYSTLEAALIADGMPLDPEKMYPLDLDRAFAKLDEIKPHVNFWWNSGSETQQLIQDNEVDLCVIWSGRAVQSIKDNGANFGIVWNQATYNSDYELWFALRNSPNPEGAMQLLDIVGRAEPQAVFARATYYGPTNLKAYDYLDDSIGPFLPSYPDNSKLAFPINYQWWSEHQAEIFERFEAWLQS</sequence>
<evidence type="ECO:0000256" key="4">
    <source>
        <dbReference type="ARBA" id="ARBA00022729"/>
    </source>
</evidence>
<dbReference type="Proteomes" id="UP000609531">
    <property type="component" value="Unassembled WGS sequence"/>
</dbReference>